<keyword evidence="2" id="KW-1185">Reference proteome</keyword>
<evidence type="ECO:0000313" key="2">
    <source>
        <dbReference type="Proteomes" id="UP000179642"/>
    </source>
</evidence>
<evidence type="ECO:0008006" key="3">
    <source>
        <dbReference type="Google" id="ProtNLM"/>
    </source>
</evidence>
<protein>
    <recommendedName>
        <fullName evidence="3">Resolvase/invertase-type recombinase catalytic domain-containing protein</fullName>
    </recommendedName>
</protein>
<name>A0A1S2QPP3_9ACTN</name>
<comment type="caution">
    <text evidence="1">The sequence shown here is derived from an EMBL/GenBank/DDBJ whole genome shotgun (WGS) entry which is preliminary data.</text>
</comment>
<dbReference type="OrthoDB" id="4224286at2"/>
<accession>A0A1S2QPP3</accession>
<evidence type="ECO:0000313" key="1">
    <source>
        <dbReference type="EMBL" id="OIK08108.1"/>
    </source>
</evidence>
<dbReference type="EMBL" id="MLYO01000007">
    <property type="protein sequence ID" value="OIK08108.1"/>
    <property type="molecule type" value="Genomic_DNA"/>
</dbReference>
<organism evidence="1 2">
    <name type="scientific">Streptomyces monashensis</name>
    <dbReference type="NCBI Taxonomy" id="1678012"/>
    <lineage>
        <taxon>Bacteria</taxon>
        <taxon>Bacillati</taxon>
        <taxon>Actinomycetota</taxon>
        <taxon>Actinomycetes</taxon>
        <taxon>Kitasatosporales</taxon>
        <taxon>Streptomycetaceae</taxon>
        <taxon>Streptomyces</taxon>
    </lineage>
</organism>
<proteinExistence type="predicted"/>
<dbReference type="RefSeq" id="WP_071378791.1">
    <property type="nucleotide sequence ID" value="NZ_MLYO01000007.1"/>
</dbReference>
<sequence>MTKAAAMQEGIATAASRDSVAAVLYVCVERGKLAPSQATQRAEGEGRSYAAERDLRVTEMICDPYGEPDPRRREGWMRVRKLAEAGSVGVVIVRWPAAIAPDGSHELRHREIRWLMKRGVQVRYSWAPLSRSDAGETK</sequence>
<reference evidence="1 2" key="1">
    <citation type="submission" date="2016-10" db="EMBL/GenBank/DDBJ databases">
        <title>Genome sequence of Streptomyces sp. MUSC 1.</title>
        <authorList>
            <person name="Lee L.-H."/>
            <person name="Ser H.-L."/>
            <person name="Law J.W.-F."/>
        </authorList>
    </citation>
    <scope>NUCLEOTIDE SEQUENCE [LARGE SCALE GENOMIC DNA]</scope>
    <source>
        <strain evidence="1 2">MUSC 1</strain>
    </source>
</reference>
<gene>
    <name evidence="1" type="ORF">BIV23_01190</name>
</gene>
<dbReference type="AlphaFoldDB" id="A0A1S2QPP3"/>
<dbReference type="Proteomes" id="UP000179642">
    <property type="component" value="Unassembled WGS sequence"/>
</dbReference>